<protein>
    <submittedName>
        <fullName evidence="1">Uncharacterized protein</fullName>
    </submittedName>
</protein>
<reference evidence="1" key="1">
    <citation type="submission" date="2017-05" db="UniProtKB">
        <authorList>
            <consortium name="EnsemblMetazoa"/>
        </authorList>
    </citation>
    <scope>IDENTIFICATION</scope>
</reference>
<proteinExistence type="predicted"/>
<dbReference type="EnsemblMetazoa" id="Aqu2.1.35892_001">
    <property type="protein sequence ID" value="Aqu2.1.35892_001"/>
    <property type="gene ID" value="Aqu2.1.35892"/>
</dbReference>
<name>A0A1X7V8Q7_AMPQE</name>
<evidence type="ECO:0000313" key="1">
    <source>
        <dbReference type="EnsemblMetazoa" id="Aqu2.1.35892_001"/>
    </source>
</evidence>
<accession>A0A1X7V8Q7</accession>
<sequence>LNMICHLCQKMKIKNQIQSQTMKSKKNQAMVSRKNQKMNLTKKNQVNLVKNSWAVKCTMKVCAMKVV</sequence>
<dbReference type="AlphaFoldDB" id="A0A1X7V8Q7"/>
<dbReference type="InParanoid" id="A0A1X7V8Q7"/>
<organism evidence="1">
    <name type="scientific">Amphimedon queenslandica</name>
    <name type="common">Sponge</name>
    <dbReference type="NCBI Taxonomy" id="400682"/>
    <lineage>
        <taxon>Eukaryota</taxon>
        <taxon>Metazoa</taxon>
        <taxon>Porifera</taxon>
        <taxon>Demospongiae</taxon>
        <taxon>Heteroscleromorpha</taxon>
        <taxon>Haplosclerida</taxon>
        <taxon>Niphatidae</taxon>
        <taxon>Amphimedon</taxon>
    </lineage>
</organism>